<keyword evidence="3 7" id="KW-1133">Transmembrane helix</keyword>
<protein>
    <recommendedName>
        <fullName evidence="7">Endolytic murein transglycosylase</fullName>
        <ecNumber evidence="7">4.2.2.29</ecNumber>
    </recommendedName>
    <alternativeName>
        <fullName evidence="7">Peptidoglycan lytic transglycosylase</fullName>
    </alternativeName>
    <alternativeName>
        <fullName evidence="7">Peptidoglycan polymerization terminase</fullName>
    </alternativeName>
</protein>
<comment type="similarity">
    <text evidence="7">Belongs to the transglycosylase MltG family.</text>
</comment>
<evidence type="ECO:0000256" key="6">
    <source>
        <dbReference type="ARBA" id="ARBA00023316"/>
    </source>
</evidence>
<comment type="catalytic activity">
    <reaction evidence="7">
        <text>a peptidoglycan chain = a peptidoglycan chain with N-acetyl-1,6-anhydromuramyl-[peptide] at the reducing end + a peptidoglycan chain with N-acetylglucosamine at the non-reducing end.</text>
        <dbReference type="EC" id="4.2.2.29"/>
    </reaction>
</comment>
<dbReference type="HAMAP" id="MF_02065">
    <property type="entry name" value="MltG"/>
    <property type="match status" value="1"/>
</dbReference>
<evidence type="ECO:0000313" key="9">
    <source>
        <dbReference type="Proteomes" id="UP000664288"/>
    </source>
</evidence>
<dbReference type="Pfam" id="PF02618">
    <property type="entry name" value="YceG"/>
    <property type="match status" value="1"/>
</dbReference>
<dbReference type="Proteomes" id="UP000664288">
    <property type="component" value="Unassembled WGS sequence"/>
</dbReference>
<keyword evidence="7" id="KW-0997">Cell inner membrane</keyword>
<dbReference type="PANTHER" id="PTHR30518:SF2">
    <property type="entry name" value="ENDOLYTIC MUREIN TRANSGLYCOSYLASE"/>
    <property type="match status" value="1"/>
</dbReference>
<dbReference type="InterPro" id="IPR003770">
    <property type="entry name" value="MLTG-like"/>
</dbReference>
<evidence type="ECO:0000256" key="5">
    <source>
        <dbReference type="ARBA" id="ARBA00023239"/>
    </source>
</evidence>
<gene>
    <name evidence="7 8" type="primary">mltG</name>
    <name evidence="8" type="ORF">J1C47_16390</name>
</gene>
<evidence type="ECO:0000256" key="3">
    <source>
        <dbReference type="ARBA" id="ARBA00022989"/>
    </source>
</evidence>
<keyword evidence="5 7" id="KW-0456">Lyase</keyword>
<dbReference type="EMBL" id="JAFMPY010000018">
    <property type="protein sequence ID" value="MBO0905225.1"/>
    <property type="molecule type" value="Genomic_DNA"/>
</dbReference>
<proteinExistence type="inferred from homology"/>
<dbReference type="PANTHER" id="PTHR30518">
    <property type="entry name" value="ENDOLYTIC MUREIN TRANSGLYCOSYLASE"/>
    <property type="match status" value="1"/>
</dbReference>
<dbReference type="SUPFAM" id="SSF52096">
    <property type="entry name" value="ClpP/crotonase"/>
    <property type="match status" value="1"/>
</dbReference>
<dbReference type="Gene3D" id="1.25.40.10">
    <property type="entry name" value="Tetratricopeptide repeat domain"/>
    <property type="match status" value="1"/>
</dbReference>
<keyword evidence="6 7" id="KW-0961">Cell wall biogenesis/degradation</keyword>
<evidence type="ECO:0000256" key="1">
    <source>
        <dbReference type="ARBA" id="ARBA00022475"/>
    </source>
</evidence>
<evidence type="ECO:0000256" key="4">
    <source>
        <dbReference type="ARBA" id="ARBA00023136"/>
    </source>
</evidence>
<dbReference type="NCBIfam" id="TIGR00247">
    <property type="entry name" value="endolytic transglycosylase MltG"/>
    <property type="match status" value="1"/>
</dbReference>
<dbReference type="EC" id="4.2.2.29" evidence="7"/>
<dbReference type="InterPro" id="IPR006597">
    <property type="entry name" value="Sel1-like"/>
</dbReference>
<dbReference type="SMART" id="SM00671">
    <property type="entry name" value="SEL1"/>
    <property type="match status" value="1"/>
</dbReference>
<dbReference type="RefSeq" id="WP_207351859.1">
    <property type="nucleotide sequence ID" value="NZ_JAFMPY010000018.1"/>
</dbReference>
<dbReference type="InterPro" id="IPR029045">
    <property type="entry name" value="ClpP/crotonase-like_dom_sf"/>
</dbReference>
<accession>A0ABS3J6C3</accession>
<dbReference type="Pfam" id="PF08238">
    <property type="entry name" value="Sel1"/>
    <property type="match status" value="1"/>
</dbReference>
<keyword evidence="9" id="KW-1185">Reference proteome</keyword>
<evidence type="ECO:0000313" key="8">
    <source>
        <dbReference type="EMBL" id="MBO0905225.1"/>
    </source>
</evidence>
<comment type="function">
    <text evidence="7">Functions as a peptidoglycan terminase that cleaves nascent peptidoglycan strands endolytically to terminate their elongation.</text>
</comment>
<name>A0ABS3J6C3_9HYPH</name>
<dbReference type="InterPro" id="IPR011990">
    <property type="entry name" value="TPR-like_helical_dom_sf"/>
</dbReference>
<dbReference type="SUPFAM" id="SSF81901">
    <property type="entry name" value="HCP-like"/>
    <property type="match status" value="1"/>
</dbReference>
<organism evidence="8 9">
    <name type="scientific">Jiella sonneratiae</name>
    <dbReference type="NCBI Taxonomy" id="2816856"/>
    <lineage>
        <taxon>Bacteria</taxon>
        <taxon>Pseudomonadati</taxon>
        <taxon>Pseudomonadota</taxon>
        <taxon>Alphaproteobacteria</taxon>
        <taxon>Hyphomicrobiales</taxon>
        <taxon>Aurantimonadaceae</taxon>
        <taxon>Jiella</taxon>
    </lineage>
</organism>
<dbReference type="Gene3D" id="3.30.160.60">
    <property type="entry name" value="Classic Zinc Finger"/>
    <property type="match status" value="1"/>
</dbReference>
<evidence type="ECO:0000256" key="2">
    <source>
        <dbReference type="ARBA" id="ARBA00022692"/>
    </source>
</evidence>
<feature type="site" description="Important for catalytic activity" evidence="7">
    <location>
        <position position="456"/>
    </location>
</feature>
<keyword evidence="2 7" id="KW-0812">Transmembrane</keyword>
<reference evidence="8 9" key="1">
    <citation type="submission" date="2021-03" db="EMBL/GenBank/DDBJ databases">
        <title>Whole genome sequence of Jiella sp. MQZ13P-4.</title>
        <authorList>
            <person name="Tuo L."/>
        </authorList>
    </citation>
    <scope>NUCLEOTIDE SEQUENCE [LARGE SCALE GENOMIC DNA]</scope>
    <source>
        <strain evidence="8 9">MQZ13P-4</strain>
    </source>
</reference>
<keyword evidence="1 7" id="KW-1003">Cell membrane</keyword>
<dbReference type="CDD" id="cd08010">
    <property type="entry name" value="MltG_like"/>
    <property type="match status" value="1"/>
</dbReference>
<evidence type="ECO:0000256" key="7">
    <source>
        <dbReference type="HAMAP-Rule" id="MF_02065"/>
    </source>
</evidence>
<sequence length="581" mass="61940">MATIGHRSAGIRIMSGRFALFAALSAVPLLLVFASVDGASARSQSFGPFRVDDARPDIVRLEGIIDNRAGLAYDSVRWSFPHARTLELASPGGNLIIALQIAQAVYRDGLATRIPAGDQCLSACAFIFLAGHEREASGKLGVHRVASAAGDVIAAQLILGDIAEFLDRIQASPQILRILLSTPFESMHVFDADEIVSLGINRSATTGSPAIGEKTVKTESVAALVRRCDELVASDLDDRRPDGIAGVPLESIEAAKAVAACEVAVKAQPGEVRLGFELARSLQADGSREEETLVQYREAAELGYPAAQTALGLLYATGRGVARDTAAAETWFNKAAEQGSAEARQVLHDLTEPTKTKEVEGRVLLGTLGGRTVQEVYDLVGANGDLSGPLPELVPEGTLQAANNQYAKGATRSDVIQSMRRAQDELVARIWRTRDPDLPVTSVNEFMTLASMIERETAVPSERPRVAAVFMNRLRKGMRLQSDPTVLYGIRGGKGASEDRPMTVSDLASYSPYNTYIIKGLPPGPIANPSGGSLEAAAHPARTDDLYFVSDGKGGHAFASNLSDHAQNVRLFRQSTANSSQ</sequence>
<keyword evidence="4 7" id="KW-0472">Membrane</keyword>
<comment type="caution">
    <text evidence="8">The sequence shown here is derived from an EMBL/GenBank/DDBJ whole genome shotgun (WGS) entry which is preliminary data.</text>
</comment>